<dbReference type="Proteomes" id="UP000294865">
    <property type="component" value="Unassembled WGS sequence"/>
</dbReference>
<sequence length="265" mass="31098">MSEKFLMNDERYKAEKKRLNIEIEHIETCKGSHEAIKHKCPDCGGAFITTPNNILRKASTKCRECANYSAARKRMKTKEEVEANLNDLGLKWIDGEYSNKLSKLTVLCSCNHSTFTRRYEYIIGGNDRCSQCANSTSKPAYDIEQYLIRKGASFNKEMTFDDLRYIKKLRYDFFVDNRFLIEYHGEQHYLKTSRYADDDLYMRDMIKVNYAYDKQIPLIIIPYTKRKVYKNIIDEVLDENTLNLLISKHGYVIDFANIPYTIKSA</sequence>
<organism evidence="1 2">
    <name type="scientific">Macrococcoides canis</name>
    <dbReference type="NCBI Taxonomy" id="1855823"/>
    <lineage>
        <taxon>Bacteria</taxon>
        <taxon>Bacillati</taxon>
        <taxon>Bacillota</taxon>
        <taxon>Bacilli</taxon>
        <taxon>Bacillales</taxon>
        <taxon>Staphylococcaceae</taxon>
        <taxon>Macrococcoides</taxon>
    </lineage>
</organism>
<gene>
    <name evidence="1" type="ORF">ETI04_01195</name>
</gene>
<comment type="caution">
    <text evidence="1">The sequence shown here is derived from an EMBL/GenBank/DDBJ whole genome shotgun (WGS) entry which is preliminary data.</text>
</comment>
<dbReference type="AlphaFoldDB" id="A0A4V3BG74"/>
<evidence type="ECO:0008006" key="3">
    <source>
        <dbReference type="Google" id="ProtNLM"/>
    </source>
</evidence>
<evidence type="ECO:0000313" key="2">
    <source>
        <dbReference type="Proteomes" id="UP000294865"/>
    </source>
</evidence>
<name>A0A4V3BG74_9STAP</name>
<reference evidence="1 2" key="1">
    <citation type="submission" date="2019-01" db="EMBL/GenBank/DDBJ databases">
        <title>Draft genome sequences of Macrococcus caseolyticus, Macrococcus canis, Macrococcus bohemicus and Macrococcus goetzii.</title>
        <authorList>
            <person name="Mazhar S."/>
            <person name="Altermann E."/>
            <person name="Hill C."/>
            <person name="Mcauliffe O."/>
        </authorList>
    </citation>
    <scope>NUCLEOTIDE SEQUENCE [LARGE SCALE GENOMIC DNA]</scope>
    <source>
        <strain evidence="1 2">DPC7162</strain>
    </source>
</reference>
<evidence type="ECO:0000313" key="1">
    <source>
        <dbReference type="EMBL" id="TDM18135.1"/>
    </source>
</evidence>
<protein>
    <recommendedName>
        <fullName evidence="3">DUF723 domain-containing protein</fullName>
    </recommendedName>
</protein>
<dbReference type="Gene3D" id="3.40.960.10">
    <property type="entry name" value="VSR Endonuclease"/>
    <property type="match status" value="1"/>
</dbReference>
<proteinExistence type="predicted"/>
<dbReference type="EMBL" id="SDQG01000001">
    <property type="protein sequence ID" value="TDM18135.1"/>
    <property type="molecule type" value="Genomic_DNA"/>
</dbReference>
<accession>A0A4V3BG74</accession>